<dbReference type="RefSeq" id="WP_133170034.1">
    <property type="nucleotide sequence ID" value="NZ_PYGJ01000031.1"/>
</dbReference>
<sequence>MLQIEDWQAKSRLLLFTIPGGTTNASTGPTLRKMVIPALEGSPMRDRSTVPERLDAGEAHPERALASTTLARLEIVCRG</sequence>
<accession>A0A2P8EWM2</accession>
<organism evidence="1 2">
    <name type="scientific">Shimia abyssi</name>
    <dbReference type="NCBI Taxonomy" id="1662395"/>
    <lineage>
        <taxon>Bacteria</taxon>
        <taxon>Pseudomonadati</taxon>
        <taxon>Pseudomonadota</taxon>
        <taxon>Alphaproteobacteria</taxon>
        <taxon>Rhodobacterales</taxon>
        <taxon>Roseobacteraceae</taxon>
    </lineage>
</organism>
<proteinExistence type="predicted"/>
<gene>
    <name evidence="1" type="ORF">CLV88_13110</name>
</gene>
<dbReference type="Proteomes" id="UP000240418">
    <property type="component" value="Unassembled WGS sequence"/>
</dbReference>
<name>A0A2P8EWM2_9RHOB</name>
<dbReference type="AlphaFoldDB" id="A0A2P8EWM2"/>
<evidence type="ECO:0000313" key="2">
    <source>
        <dbReference type="Proteomes" id="UP000240418"/>
    </source>
</evidence>
<keyword evidence="2" id="KW-1185">Reference proteome</keyword>
<dbReference type="EMBL" id="PYGJ01000031">
    <property type="protein sequence ID" value="PSL13815.1"/>
    <property type="molecule type" value="Genomic_DNA"/>
</dbReference>
<comment type="caution">
    <text evidence="1">The sequence shown here is derived from an EMBL/GenBank/DDBJ whole genome shotgun (WGS) entry which is preliminary data.</text>
</comment>
<reference evidence="1 2" key="1">
    <citation type="submission" date="2018-03" db="EMBL/GenBank/DDBJ databases">
        <title>Genomic Encyclopedia of Archaeal and Bacterial Type Strains, Phase II (KMG-II): from individual species to whole genera.</title>
        <authorList>
            <person name="Goeker M."/>
        </authorList>
    </citation>
    <scope>NUCLEOTIDE SEQUENCE [LARGE SCALE GENOMIC DNA]</scope>
    <source>
        <strain evidence="1 2">DSM 100673</strain>
    </source>
</reference>
<evidence type="ECO:0000313" key="1">
    <source>
        <dbReference type="EMBL" id="PSL13815.1"/>
    </source>
</evidence>
<protein>
    <submittedName>
        <fullName evidence="1">Uncharacterized protein</fullName>
    </submittedName>
</protein>